<dbReference type="InterPro" id="IPR007221">
    <property type="entry name" value="MreC"/>
</dbReference>
<sequence length="279" mass="30868">MKKQKKAFTLADKNLFLPIAVLVMLLLFFLDGTKLLQPLRTGVSFLFQPISADGSDLGSRINKKFEIIVQISKFQKEFNQMKLDMYEKDVNNSYFVTLQEEKDALQKQLNLANKDGEYLMAKVLGEERIEFLRINKGKSDGVGVGDAVSLGNLFLGVVERVDEYSSKVLLPTAKGSSYEVFITKVGVEQGVVNADEVQIVSKGVIQGVGDYIRIENISSNSNVEDGDVVVISDSKVGDYLVVGKVVGLSSNPAETSKNGRVEMMLDSRYLMSVFVNIKK</sequence>
<dbReference type="Gene3D" id="2.40.10.340">
    <property type="entry name" value="Rod shape-determining protein MreC, domain 1"/>
    <property type="match status" value="1"/>
</dbReference>
<dbReference type="InterPro" id="IPR042177">
    <property type="entry name" value="Cell/Rod_1"/>
</dbReference>
<evidence type="ECO:0000259" key="5">
    <source>
        <dbReference type="Pfam" id="PF04085"/>
    </source>
</evidence>
<comment type="similarity">
    <text evidence="1">Belongs to the MreC family.</text>
</comment>
<organism evidence="6 7">
    <name type="scientific">Candidatus Dojkabacteria bacterium</name>
    <dbReference type="NCBI Taxonomy" id="2099670"/>
    <lineage>
        <taxon>Bacteria</taxon>
        <taxon>Candidatus Dojkabacteria</taxon>
    </lineage>
</organism>
<evidence type="ECO:0000313" key="7">
    <source>
        <dbReference type="Proteomes" id="UP000576550"/>
    </source>
</evidence>
<protein>
    <recommendedName>
        <fullName evidence="2">Cell shape-determining protein MreC</fullName>
    </recommendedName>
    <alternativeName>
        <fullName evidence="4">Cell shape protein MreC</fullName>
    </alternativeName>
</protein>
<name>A0A832R8S1_9BACT</name>
<evidence type="ECO:0000256" key="2">
    <source>
        <dbReference type="ARBA" id="ARBA00013855"/>
    </source>
</evidence>
<dbReference type="EMBL" id="DUTP01000001">
    <property type="protein sequence ID" value="HHX99180.1"/>
    <property type="molecule type" value="Genomic_DNA"/>
</dbReference>
<proteinExistence type="inferred from homology"/>
<accession>A0A832R8S1</accession>
<dbReference type="AlphaFoldDB" id="A0A832R8S1"/>
<dbReference type="GO" id="GO:0008360">
    <property type="term" value="P:regulation of cell shape"/>
    <property type="evidence" value="ECO:0007669"/>
    <property type="project" value="UniProtKB-KW"/>
</dbReference>
<dbReference type="Proteomes" id="UP000576550">
    <property type="component" value="Unassembled WGS sequence"/>
</dbReference>
<dbReference type="PANTHER" id="PTHR34138">
    <property type="entry name" value="CELL SHAPE-DETERMINING PROTEIN MREC"/>
    <property type="match status" value="1"/>
</dbReference>
<evidence type="ECO:0000256" key="4">
    <source>
        <dbReference type="ARBA" id="ARBA00032089"/>
    </source>
</evidence>
<dbReference type="Pfam" id="PF04085">
    <property type="entry name" value="MreC"/>
    <property type="match status" value="1"/>
</dbReference>
<dbReference type="GO" id="GO:0005886">
    <property type="term" value="C:plasma membrane"/>
    <property type="evidence" value="ECO:0007669"/>
    <property type="project" value="TreeGrafter"/>
</dbReference>
<keyword evidence="3" id="KW-0133">Cell shape</keyword>
<feature type="domain" description="Rod shape-determining protein MreC beta-barrel core" evidence="5">
    <location>
        <begin position="131"/>
        <end position="275"/>
    </location>
</feature>
<gene>
    <name evidence="6" type="ORF">GX533_00630</name>
</gene>
<evidence type="ECO:0000256" key="3">
    <source>
        <dbReference type="ARBA" id="ARBA00022960"/>
    </source>
</evidence>
<dbReference type="InterPro" id="IPR042175">
    <property type="entry name" value="Cell/Rod_MreC_2"/>
</dbReference>
<evidence type="ECO:0000313" key="6">
    <source>
        <dbReference type="EMBL" id="HHX99180.1"/>
    </source>
</evidence>
<dbReference type="InterPro" id="IPR055342">
    <property type="entry name" value="MreC_beta-barrel_core"/>
</dbReference>
<comment type="caution">
    <text evidence="6">The sequence shown here is derived from an EMBL/GenBank/DDBJ whole genome shotgun (WGS) entry which is preliminary data.</text>
</comment>
<dbReference type="PANTHER" id="PTHR34138:SF1">
    <property type="entry name" value="CELL SHAPE-DETERMINING PROTEIN MREC"/>
    <property type="match status" value="1"/>
</dbReference>
<dbReference type="Gene3D" id="2.40.10.350">
    <property type="entry name" value="Rod shape-determining protein MreC, domain 2"/>
    <property type="match status" value="1"/>
</dbReference>
<reference evidence="6 7" key="1">
    <citation type="journal article" date="2020" name="Biotechnol. Biofuels">
        <title>New insights from the biogas microbiome by comprehensive genome-resolved metagenomics of nearly 1600 species originating from multiple anaerobic digesters.</title>
        <authorList>
            <person name="Campanaro S."/>
            <person name="Treu L."/>
            <person name="Rodriguez-R L.M."/>
            <person name="Kovalovszki A."/>
            <person name="Ziels R.M."/>
            <person name="Maus I."/>
            <person name="Zhu X."/>
            <person name="Kougias P.G."/>
            <person name="Basile A."/>
            <person name="Luo G."/>
            <person name="Schluter A."/>
            <person name="Konstantinidis K.T."/>
            <person name="Angelidaki I."/>
        </authorList>
    </citation>
    <scope>NUCLEOTIDE SEQUENCE [LARGE SCALE GENOMIC DNA]</scope>
    <source>
        <strain evidence="6">AS05jafATM_89</strain>
    </source>
</reference>
<evidence type="ECO:0000256" key="1">
    <source>
        <dbReference type="ARBA" id="ARBA00009369"/>
    </source>
</evidence>